<evidence type="ECO:0000313" key="7">
    <source>
        <dbReference type="EMBL" id="KDO29207.1"/>
    </source>
</evidence>
<dbReference type="RefSeq" id="XP_012200107.1">
    <property type="nucleotide sequence ID" value="XM_012344717.1"/>
</dbReference>
<evidence type="ECO:0000256" key="4">
    <source>
        <dbReference type="PROSITE-ProRule" id="PRU00023"/>
    </source>
</evidence>
<dbReference type="InterPro" id="IPR002110">
    <property type="entry name" value="Ankyrin_rpt"/>
</dbReference>
<dbReference type="GO" id="GO:0004842">
    <property type="term" value="F:ubiquitin-protein transferase activity"/>
    <property type="evidence" value="ECO:0007669"/>
    <property type="project" value="TreeGrafter"/>
</dbReference>
<feature type="repeat" description="ANK" evidence="4">
    <location>
        <begin position="338"/>
        <end position="370"/>
    </location>
</feature>
<dbReference type="Proteomes" id="UP000030745">
    <property type="component" value="Unassembled WGS sequence"/>
</dbReference>
<keyword evidence="2 4" id="KW-0040">ANK repeat</keyword>
<evidence type="ECO:0000256" key="2">
    <source>
        <dbReference type="ARBA" id="ARBA00023043"/>
    </source>
</evidence>
<dbReference type="PROSITE" id="PS50088">
    <property type="entry name" value="ANK_REPEAT"/>
    <property type="match status" value="4"/>
</dbReference>
<dbReference type="Gene3D" id="1.25.40.20">
    <property type="entry name" value="Ankyrin repeat-containing domain"/>
    <property type="match status" value="1"/>
</dbReference>
<dbReference type="PROSITE" id="PS50297">
    <property type="entry name" value="ANK_REP_REGION"/>
    <property type="match status" value="3"/>
</dbReference>
<dbReference type="EMBL" id="KK583207">
    <property type="protein sequence ID" value="KDO29207.1"/>
    <property type="molecule type" value="Genomic_DNA"/>
</dbReference>
<dbReference type="Pfam" id="PF03221">
    <property type="entry name" value="HTH_Tnp_Tc5"/>
    <property type="match status" value="1"/>
</dbReference>
<keyword evidence="8" id="KW-1185">Reference proteome</keyword>
<feature type="repeat" description="ANK" evidence="4">
    <location>
        <begin position="239"/>
        <end position="271"/>
    </location>
</feature>
<dbReference type="PROSITE" id="PS51253">
    <property type="entry name" value="HTH_CENPB"/>
    <property type="match status" value="1"/>
</dbReference>
<dbReference type="InterPro" id="IPR006600">
    <property type="entry name" value="HTH_CenpB_DNA-bd_dom"/>
</dbReference>
<sequence length="400" mass="43309">MTPTTTTTVEEAPTEKKRGKGARLTDEQRMEILETILSAQSSESAVKVPTKQLAEAYGVTPAAIRKLYKDRDIFLSRFATGREGVRNGRKRGGDRAKVEFETELFKWVSALRLNNVALVPSHIQQRALVLAKKYPSMDKFQASWGWYYRFCNRYNVTGALSSDPTTTYDQAVLGHDAASLLHPDANAMGFLVGATKRKAAPKGVHSEEGFLLHAATAGELGFVECLVQKGVAVDCVGVDGCTPLLMALKGGHFHVLKYLLEHGAKPDATDETGTSALVVAVKLGHGNALKSLLEANAKTETTDTNLRTALLLASEMGDVKAVKLLLKFGANMEATDVDDRTPLFNAVRFGHVGIVDVLIKKGANRIARSLDGLTVLELAETLETSSEMMHLLQSPEGTTV</sequence>
<feature type="compositionally biased region" description="Low complexity" evidence="5">
    <location>
        <begin position="1"/>
        <end position="11"/>
    </location>
</feature>
<dbReference type="PANTHER" id="PTHR24171:SF8">
    <property type="entry name" value="BRCA1-ASSOCIATED RING DOMAIN PROTEIN 1"/>
    <property type="match status" value="1"/>
</dbReference>
<dbReference type="Pfam" id="PF12796">
    <property type="entry name" value="Ank_2"/>
    <property type="match status" value="1"/>
</dbReference>
<feature type="region of interest" description="Disordered" evidence="5">
    <location>
        <begin position="1"/>
        <end position="22"/>
    </location>
</feature>
<dbReference type="GO" id="GO:0003677">
    <property type="term" value="F:DNA binding"/>
    <property type="evidence" value="ECO:0007669"/>
    <property type="project" value="UniProtKB-KW"/>
</dbReference>
<dbReference type="STRING" id="695850.A0A067CR06"/>
<name>A0A067CR06_SAPPC</name>
<dbReference type="GO" id="GO:0085020">
    <property type="term" value="P:protein K6-linked ubiquitination"/>
    <property type="evidence" value="ECO:0007669"/>
    <property type="project" value="TreeGrafter"/>
</dbReference>
<keyword evidence="3" id="KW-0238">DNA-binding</keyword>
<dbReference type="OMA" id="PDANAMG"/>
<dbReference type="Pfam" id="PF13637">
    <property type="entry name" value="Ank_4"/>
    <property type="match status" value="1"/>
</dbReference>
<evidence type="ECO:0000256" key="3">
    <source>
        <dbReference type="ARBA" id="ARBA00023125"/>
    </source>
</evidence>
<evidence type="ECO:0000256" key="1">
    <source>
        <dbReference type="ARBA" id="ARBA00022737"/>
    </source>
</evidence>
<feature type="domain" description="HTH CENPB-type" evidence="6">
    <location>
        <begin position="88"/>
        <end position="160"/>
    </location>
</feature>
<gene>
    <name evidence="7" type="ORF">SPRG_19880</name>
</gene>
<feature type="repeat" description="ANK" evidence="4">
    <location>
        <begin position="272"/>
        <end position="304"/>
    </location>
</feature>
<dbReference type="PANTHER" id="PTHR24171">
    <property type="entry name" value="ANKYRIN REPEAT DOMAIN-CONTAINING PROTEIN 39-RELATED"/>
    <property type="match status" value="1"/>
</dbReference>
<evidence type="ECO:0000256" key="5">
    <source>
        <dbReference type="SAM" id="MobiDB-lite"/>
    </source>
</evidence>
<dbReference type="InterPro" id="IPR036770">
    <property type="entry name" value="Ankyrin_rpt-contain_sf"/>
</dbReference>
<dbReference type="InterPro" id="IPR009057">
    <property type="entry name" value="Homeodomain-like_sf"/>
</dbReference>
<dbReference type="SUPFAM" id="SSF48403">
    <property type="entry name" value="Ankyrin repeat"/>
    <property type="match status" value="1"/>
</dbReference>
<dbReference type="KEGG" id="spar:SPRG_19880"/>
<evidence type="ECO:0000313" key="8">
    <source>
        <dbReference type="Proteomes" id="UP000030745"/>
    </source>
</evidence>
<dbReference type="GeneID" id="24141144"/>
<dbReference type="SMART" id="SM00248">
    <property type="entry name" value="ANK"/>
    <property type="match status" value="5"/>
</dbReference>
<accession>A0A067CR06</accession>
<dbReference type="VEuPathDB" id="FungiDB:SPRG_19880"/>
<dbReference type="Gene3D" id="1.10.10.60">
    <property type="entry name" value="Homeodomain-like"/>
    <property type="match status" value="1"/>
</dbReference>
<reference evidence="7 8" key="1">
    <citation type="journal article" date="2013" name="PLoS Genet.">
        <title>Distinctive expansion of potential virulence genes in the genome of the oomycete fish pathogen Saprolegnia parasitica.</title>
        <authorList>
            <person name="Jiang R.H."/>
            <person name="de Bruijn I."/>
            <person name="Haas B.J."/>
            <person name="Belmonte R."/>
            <person name="Lobach L."/>
            <person name="Christie J."/>
            <person name="van den Ackerveken G."/>
            <person name="Bottin A."/>
            <person name="Bulone V."/>
            <person name="Diaz-Moreno S.M."/>
            <person name="Dumas B."/>
            <person name="Fan L."/>
            <person name="Gaulin E."/>
            <person name="Govers F."/>
            <person name="Grenville-Briggs L.J."/>
            <person name="Horner N.R."/>
            <person name="Levin J.Z."/>
            <person name="Mammella M."/>
            <person name="Meijer H.J."/>
            <person name="Morris P."/>
            <person name="Nusbaum C."/>
            <person name="Oome S."/>
            <person name="Phillips A.J."/>
            <person name="van Rooyen D."/>
            <person name="Rzeszutek E."/>
            <person name="Saraiva M."/>
            <person name="Secombes C.J."/>
            <person name="Seidl M.F."/>
            <person name="Snel B."/>
            <person name="Stassen J.H."/>
            <person name="Sykes S."/>
            <person name="Tripathy S."/>
            <person name="van den Berg H."/>
            <person name="Vega-Arreguin J.C."/>
            <person name="Wawra S."/>
            <person name="Young S.K."/>
            <person name="Zeng Q."/>
            <person name="Dieguez-Uribeondo J."/>
            <person name="Russ C."/>
            <person name="Tyler B.M."/>
            <person name="van West P."/>
        </authorList>
    </citation>
    <scope>NUCLEOTIDE SEQUENCE [LARGE SCALE GENOMIC DNA]</scope>
    <source>
        <strain evidence="7 8">CBS 223.65</strain>
    </source>
</reference>
<dbReference type="SUPFAM" id="SSF46689">
    <property type="entry name" value="Homeodomain-like"/>
    <property type="match status" value="1"/>
</dbReference>
<evidence type="ECO:0000259" key="6">
    <source>
        <dbReference type="PROSITE" id="PS51253"/>
    </source>
</evidence>
<protein>
    <recommendedName>
        <fullName evidence="6">HTH CENPB-type domain-containing protein</fullName>
    </recommendedName>
</protein>
<feature type="repeat" description="ANK" evidence="4">
    <location>
        <begin position="305"/>
        <end position="337"/>
    </location>
</feature>
<dbReference type="OrthoDB" id="194358at2759"/>
<keyword evidence="1" id="KW-0677">Repeat</keyword>
<dbReference type="AlphaFoldDB" id="A0A067CR06"/>
<proteinExistence type="predicted"/>
<organism evidence="7 8">
    <name type="scientific">Saprolegnia parasitica (strain CBS 223.65)</name>
    <dbReference type="NCBI Taxonomy" id="695850"/>
    <lineage>
        <taxon>Eukaryota</taxon>
        <taxon>Sar</taxon>
        <taxon>Stramenopiles</taxon>
        <taxon>Oomycota</taxon>
        <taxon>Saprolegniomycetes</taxon>
        <taxon>Saprolegniales</taxon>
        <taxon>Saprolegniaceae</taxon>
        <taxon>Saprolegnia</taxon>
    </lineage>
</organism>